<organism evidence="2 3">
    <name type="scientific">Wickerhamiella sorbophila</name>
    <dbReference type="NCBI Taxonomy" id="45607"/>
    <lineage>
        <taxon>Eukaryota</taxon>
        <taxon>Fungi</taxon>
        <taxon>Dikarya</taxon>
        <taxon>Ascomycota</taxon>
        <taxon>Saccharomycotina</taxon>
        <taxon>Dipodascomycetes</taxon>
        <taxon>Dipodascales</taxon>
        <taxon>Trichomonascaceae</taxon>
        <taxon>Wickerhamiella</taxon>
    </lineage>
</organism>
<feature type="region of interest" description="Disordered" evidence="1">
    <location>
        <begin position="79"/>
        <end position="115"/>
    </location>
</feature>
<dbReference type="Proteomes" id="UP000238350">
    <property type="component" value="Unassembled WGS sequence"/>
</dbReference>
<protein>
    <recommendedName>
        <fullName evidence="4">PI31 proteasome regulator C-terminal domain-containing protein</fullName>
    </recommendedName>
</protein>
<dbReference type="RefSeq" id="XP_024663944.1">
    <property type="nucleotide sequence ID" value="XM_024808176.1"/>
</dbReference>
<evidence type="ECO:0000313" key="2">
    <source>
        <dbReference type="EMBL" id="PRT53998.1"/>
    </source>
</evidence>
<sequence>MTNKKEDDEEATLEYVVETLLNKTLEEGASQDYYSCESNGRQVVIARAQPGFVVSYTEPFVSAHLKTKDDVRRFQSQIHPQKPHKYYPDQPRIQQSQSHPSGPSQPSRPDDMPQFEDEHEMLNRSAAPIANPAFGIGEADLYPLGKYPSFEPGMPGASGGMHPTPFGQNPHYNQRWDPPAPGAQDPRDPSTGLDALSRGFTPKGGPPSSGYHGFPGGPKGFGGPDTFGGGFL</sequence>
<dbReference type="OrthoDB" id="68090at2759"/>
<feature type="compositionally biased region" description="Gly residues" evidence="1">
    <location>
        <begin position="213"/>
        <end position="232"/>
    </location>
</feature>
<dbReference type="GeneID" id="36515367"/>
<dbReference type="STRING" id="45607.A0A2T0FG80"/>
<evidence type="ECO:0000256" key="1">
    <source>
        <dbReference type="SAM" id="MobiDB-lite"/>
    </source>
</evidence>
<gene>
    <name evidence="2" type="ORF">B9G98_01618</name>
</gene>
<evidence type="ECO:0008006" key="4">
    <source>
        <dbReference type="Google" id="ProtNLM"/>
    </source>
</evidence>
<keyword evidence="3" id="KW-1185">Reference proteome</keyword>
<feature type="compositionally biased region" description="Low complexity" evidence="1">
    <location>
        <begin position="94"/>
        <end position="107"/>
    </location>
</feature>
<name>A0A2T0FG80_9ASCO</name>
<dbReference type="EMBL" id="NDIQ01000001">
    <property type="protein sequence ID" value="PRT53998.1"/>
    <property type="molecule type" value="Genomic_DNA"/>
</dbReference>
<accession>A0A2T0FG80</accession>
<proteinExistence type="predicted"/>
<evidence type="ECO:0000313" key="3">
    <source>
        <dbReference type="Proteomes" id="UP000238350"/>
    </source>
</evidence>
<feature type="region of interest" description="Disordered" evidence="1">
    <location>
        <begin position="153"/>
        <end position="232"/>
    </location>
</feature>
<dbReference type="AlphaFoldDB" id="A0A2T0FG80"/>
<comment type="caution">
    <text evidence="2">The sequence shown here is derived from an EMBL/GenBank/DDBJ whole genome shotgun (WGS) entry which is preliminary data.</text>
</comment>
<reference evidence="2 3" key="1">
    <citation type="submission" date="2017-04" db="EMBL/GenBank/DDBJ databases">
        <title>Genome sequencing of [Candida] sorbophila.</title>
        <authorList>
            <person name="Ahn J.O."/>
        </authorList>
    </citation>
    <scope>NUCLEOTIDE SEQUENCE [LARGE SCALE GENOMIC DNA]</scope>
    <source>
        <strain evidence="2 3">DS02</strain>
    </source>
</reference>